<organism evidence="2 3">
    <name type="scientific">Marinomonas profundi</name>
    <dbReference type="NCBI Taxonomy" id="2726122"/>
    <lineage>
        <taxon>Bacteria</taxon>
        <taxon>Pseudomonadati</taxon>
        <taxon>Pseudomonadota</taxon>
        <taxon>Gammaproteobacteria</taxon>
        <taxon>Oceanospirillales</taxon>
        <taxon>Oceanospirillaceae</taxon>
        <taxon>Marinomonas</taxon>
    </lineage>
</organism>
<comment type="caution">
    <text evidence="2">The sequence shown here is derived from an EMBL/GenBank/DDBJ whole genome shotgun (WGS) entry which is preliminary data.</text>
</comment>
<dbReference type="Proteomes" id="UP000586067">
    <property type="component" value="Unassembled WGS sequence"/>
</dbReference>
<keyword evidence="1" id="KW-0472">Membrane</keyword>
<dbReference type="AlphaFoldDB" id="A0A847QYZ3"/>
<reference evidence="2 3" key="1">
    <citation type="submission" date="2020-04" db="EMBL/GenBank/DDBJ databases">
        <title>Marinomonas sp. M1K-6 isolated from the deep seawater of the Mariana Trench.</title>
        <authorList>
            <person name="Li Y."/>
        </authorList>
    </citation>
    <scope>NUCLEOTIDE SEQUENCE [LARGE SCALE GENOMIC DNA]</scope>
    <source>
        <strain evidence="2 3">M1K-6</strain>
    </source>
</reference>
<gene>
    <name evidence="2" type="ORF">HGG82_00010</name>
</gene>
<accession>A0A847QYZ3</accession>
<protein>
    <submittedName>
        <fullName evidence="2">Uncharacterized protein</fullName>
    </submittedName>
</protein>
<keyword evidence="3" id="KW-1185">Reference proteome</keyword>
<keyword evidence="1" id="KW-0812">Transmembrane</keyword>
<evidence type="ECO:0000256" key="1">
    <source>
        <dbReference type="SAM" id="Phobius"/>
    </source>
</evidence>
<name>A0A847QYZ3_9GAMM</name>
<dbReference type="EMBL" id="JABAEK010000001">
    <property type="protein sequence ID" value="NLQ16002.1"/>
    <property type="molecule type" value="Genomic_DNA"/>
</dbReference>
<sequence>MNALATIALGAFAIIFFCLALIIGLIILKKYQAEQARLNKLARKKTDINKTNTDKESH</sequence>
<proteinExistence type="predicted"/>
<dbReference type="RefSeq" id="WP_168821998.1">
    <property type="nucleotide sequence ID" value="NZ_CP073013.1"/>
</dbReference>
<keyword evidence="1" id="KW-1133">Transmembrane helix</keyword>
<evidence type="ECO:0000313" key="3">
    <source>
        <dbReference type="Proteomes" id="UP000586067"/>
    </source>
</evidence>
<evidence type="ECO:0000313" key="2">
    <source>
        <dbReference type="EMBL" id="NLQ16002.1"/>
    </source>
</evidence>
<feature type="transmembrane region" description="Helical" evidence="1">
    <location>
        <begin position="6"/>
        <end position="28"/>
    </location>
</feature>